<feature type="domain" description="Alpha-L-rhamnosidase C-terminal" evidence="4">
    <location>
        <begin position="587"/>
        <end position="643"/>
    </location>
</feature>
<dbReference type="Pfam" id="PF17389">
    <property type="entry name" value="Bac_rhamnosid6H"/>
    <property type="match status" value="1"/>
</dbReference>
<dbReference type="EMBL" id="SOCP01000001">
    <property type="protein sequence ID" value="TDV57280.1"/>
    <property type="molecule type" value="Genomic_DNA"/>
</dbReference>
<protein>
    <submittedName>
        <fullName evidence="5">Alpha-L-rhamnosidase-like protein</fullName>
    </submittedName>
</protein>
<dbReference type="Proteomes" id="UP000294927">
    <property type="component" value="Unassembled WGS sequence"/>
</dbReference>
<name>A0A4R7W3N7_9PSEU</name>
<feature type="signal peptide" evidence="2">
    <location>
        <begin position="1"/>
        <end position="21"/>
    </location>
</feature>
<dbReference type="AlphaFoldDB" id="A0A4R7W3N7"/>
<feature type="domain" description="Alpha-L-rhamnosidase six-hairpin glycosidase" evidence="3">
    <location>
        <begin position="190"/>
        <end position="539"/>
    </location>
</feature>
<dbReference type="PANTHER" id="PTHR34987:SF6">
    <property type="entry name" value="ALPHA-L-RHAMNOSIDASE SIX-HAIRPIN GLYCOSIDASE DOMAIN-CONTAINING PROTEIN"/>
    <property type="match status" value="1"/>
</dbReference>
<dbReference type="Pfam" id="PF17390">
    <property type="entry name" value="Bac_rhamnosid_C"/>
    <property type="match status" value="1"/>
</dbReference>
<feature type="chain" id="PRO_5038830438" evidence="2">
    <location>
        <begin position="22"/>
        <end position="683"/>
    </location>
</feature>
<evidence type="ECO:0000256" key="2">
    <source>
        <dbReference type="SAM" id="SignalP"/>
    </source>
</evidence>
<dbReference type="PROSITE" id="PS51257">
    <property type="entry name" value="PROKAR_LIPOPROTEIN"/>
    <property type="match status" value="1"/>
</dbReference>
<dbReference type="RefSeq" id="WP_133900594.1">
    <property type="nucleotide sequence ID" value="NZ_SOCP01000001.1"/>
</dbReference>
<dbReference type="InterPro" id="IPR012341">
    <property type="entry name" value="6hp_glycosidase-like_sf"/>
</dbReference>
<sequence length="683" mass="72923">MRSTRVALVCVVCAVAAACGAPTPVSGPGPADTGQRLNVPGRYAWPRHVAGGVDPDGALADDGDAATLTGGRLVVDFGVPVSGYVEVGVRHATGAPIRAAYAEYLPFLGREGDASTSPDDFFYLGRTLGTDDDPDGRADVYPPPDGETVLRSPGLRGSQRYVAISLDGAGTAEIDFVRVRQTNFPGSGDGSFRSSDPALDRAWYASAYAVDLSTIRTPGKPWVIIDGPKRDRVAYAGDLQVVARSAYYQGGGYRRVVRDTINLFACQQAPDGTFPAASRVDVPCDPRDPGPPDGSPPGFEPPAEAGLARIDSFTAWWVIDVADYLRHTGDRAFAAAMLPVARRAVGFFGAHTRDGLFRTDDYSGKPAYNWHPPDQAVGIDAYTNEAYFGALRALAELEREVGDPARAPAHDDRADQVRTALLDTLWDPAAGAMLLNLDDPRRDHSADANAGALLFGLLDDDKARSAMAFLANRLGTPYGTATSEFADNPFMARYESPYLMAQEALGRFQYGDGAGALALIRRSWTHMLDNGPGTPWEEIGVDGTPHNARPGTPLGDGSFVDLVHAWSTAIPALSANVLGVRAEANGWVVAPDPVDLTWARGDVPVPDGTTSVSWRHEHDTFMLTVTSPMRVDIAVPLLGRERTITRDGRVVWRNGGAVAGVSAHLDGDRVVFTGMTGRYTFGW</sequence>
<organism evidence="5 6">
    <name type="scientific">Actinophytocola oryzae</name>
    <dbReference type="NCBI Taxonomy" id="502181"/>
    <lineage>
        <taxon>Bacteria</taxon>
        <taxon>Bacillati</taxon>
        <taxon>Actinomycetota</taxon>
        <taxon>Actinomycetes</taxon>
        <taxon>Pseudonocardiales</taxon>
        <taxon>Pseudonocardiaceae</taxon>
    </lineage>
</organism>
<dbReference type="InterPro" id="IPR035396">
    <property type="entry name" value="Bac_rhamnosid6H"/>
</dbReference>
<gene>
    <name evidence="5" type="ORF">CLV71_101151</name>
</gene>
<dbReference type="GO" id="GO:0005975">
    <property type="term" value="P:carbohydrate metabolic process"/>
    <property type="evidence" value="ECO:0007669"/>
    <property type="project" value="InterPro"/>
</dbReference>
<proteinExistence type="predicted"/>
<reference evidence="5 6" key="1">
    <citation type="submission" date="2019-03" db="EMBL/GenBank/DDBJ databases">
        <title>Genomic Encyclopedia of Archaeal and Bacterial Type Strains, Phase II (KMG-II): from individual species to whole genera.</title>
        <authorList>
            <person name="Goeker M."/>
        </authorList>
    </citation>
    <scope>NUCLEOTIDE SEQUENCE [LARGE SCALE GENOMIC DNA]</scope>
    <source>
        <strain evidence="5 6">DSM 45499</strain>
    </source>
</reference>
<evidence type="ECO:0000313" key="5">
    <source>
        <dbReference type="EMBL" id="TDV57280.1"/>
    </source>
</evidence>
<accession>A0A4R7W3N7</accession>
<evidence type="ECO:0000259" key="3">
    <source>
        <dbReference type="Pfam" id="PF17389"/>
    </source>
</evidence>
<evidence type="ECO:0000313" key="6">
    <source>
        <dbReference type="Proteomes" id="UP000294927"/>
    </source>
</evidence>
<keyword evidence="6" id="KW-1185">Reference proteome</keyword>
<dbReference type="SUPFAM" id="SSF48208">
    <property type="entry name" value="Six-hairpin glycosidases"/>
    <property type="match status" value="1"/>
</dbReference>
<keyword evidence="2" id="KW-0732">Signal</keyword>
<dbReference type="PANTHER" id="PTHR34987">
    <property type="entry name" value="C, PUTATIVE (AFU_ORTHOLOGUE AFUA_3G02880)-RELATED"/>
    <property type="match status" value="1"/>
</dbReference>
<comment type="caution">
    <text evidence="5">The sequence shown here is derived from an EMBL/GenBank/DDBJ whole genome shotgun (WGS) entry which is preliminary data.</text>
</comment>
<evidence type="ECO:0000256" key="1">
    <source>
        <dbReference type="SAM" id="MobiDB-lite"/>
    </source>
</evidence>
<feature type="compositionally biased region" description="Pro residues" evidence="1">
    <location>
        <begin position="291"/>
        <end position="300"/>
    </location>
</feature>
<dbReference type="InterPro" id="IPR008928">
    <property type="entry name" value="6-hairpin_glycosidase_sf"/>
</dbReference>
<dbReference type="Gene3D" id="1.50.10.10">
    <property type="match status" value="1"/>
</dbReference>
<dbReference type="Gene3D" id="2.60.420.10">
    <property type="entry name" value="Maltose phosphorylase, domain 3"/>
    <property type="match status" value="1"/>
</dbReference>
<feature type="region of interest" description="Disordered" evidence="1">
    <location>
        <begin position="275"/>
        <end position="302"/>
    </location>
</feature>
<dbReference type="Gene3D" id="2.60.120.260">
    <property type="entry name" value="Galactose-binding domain-like"/>
    <property type="match status" value="1"/>
</dbReference>
<evidence type="ECO:0000259" key="4">
    <source>
        <dbReference type="Pfam" id="PF17390"/>
    </source>
</evidence>
<dbReference type="OrthoDB" id="9815108at2"/>
<dbReference type="InterPro" id="IPR035398">
    <property type="entry name" value="Bac_rhamnosid_C"/>
</dbReference>